<organism evidence="1 2">
    <name type="scientific">Populus trichocarpa</name>
    <name type="common">Western balsam poplar</name>
    <name type="synonym">Populus balsamifera subsp. trichocarpa</name>
    <dbReference type="NCBI Taxonomy" id="3694"/>
    <lineage>
        <taxon>Eukaryota</taxon>
        <taxon>Viridiplantae</taxon>
        <taxon>Streptophyta</taxon>
        <taxon>Embryophyta</taxon>
        <taxon>Tracheophyta</taxon>
        <taxon>Spermatophyta</taxon>
        <taxon>Magnoliopsida</taxon>
        <taxon>eudicotyledons</taxon>
        <taxon>Gunneridae</taxon>
        <taxon>Pentapetalae</taxon>
        <taxon>rosids</taxon>
        <taxon>fabids</taxon>
        <taxon>Malpighiales</taxon>
        <taxon>Salicaceae</taxon>
        <taxon>Saliceae</taxon>
        <taxon>Populus</taxon>
    </lineage>
</organism>
<dbReference type="EMBL" id="CM009292">
    <property type="protein sequence ID" value="KAI9397903.1"/>
    <property type="molecule type" value="Genomic_DNA"/>
</dbReference>
<name>A0ACC0T976_POPTR</name>
<sequence length="69" mass="7993">MDIDPWQHRTRSIIAPSVQFILLLGFFFFLLSPSGKKERREVSIIALILVWCEFSVLCLKVKLISILTD</sequence>
<keyword evidence="2" id="KW-1185">Reference proteome</keyword>
<gene>
    <name evidence="1" type="ORF">POPTR_003G096375v4</name>
</gene>
<evidence type="ECO:0000313" key="1">
    <source>
        <dbReference type="EMBL" id="KAI9397903.1"/>
    </source>
</evidence>
<comment type="caution">
    <text evidence="1">The sequence shown here is derived from an EMBL/GenBank/DDBJ whole genome shotgun (WGS) entry which is preliminary data.</text>
</comment>
<accession>A0ACC0T976</accession>
<protein>
    <submittedName>
        <fullName evidence="1">Uncharacterized protein</fullName>
    </submittedName>
</protein>
<dbReference type="Proteomes" id="UP000006729">
    <property type="component" value="Chromosome 3"/>
</dbReference>
<reference evidence="1 2" key="1">
    <citation type="journal article" date="2006" name="Science">
        <title>The genome of black cottonwood, Populus trichocarpa (Torr. &amp; Gray).</title>
        <authorList>
            <person name="Tuskan G.A."/>
            <person name="Difazio S."/>
            <person name="Jansson S."/>
            <person name="Bohlmann J."/>
            <person name="Grigoriev I."/>
            <person name="Hellsten U."/>
            <person name="Putnam N."/>
            <person name="Ralph S."/>
            <person name="Rombauts S."/>
            <person name="Salamov A."/>
            <person name="Schein J."/>
            <person name="Sterck L."/>
            <person name="Aerts A."/>
            <person name="Bhalerao R.R."/>
            <person name="Bhalerao R.P."/>
            <person name="Blaudez D."/>
            <person name="Boerjan W."/>
            <person name="Brun A."/>
            <person name="Brunner A."/>
            <person name="Busov V."/>
            <person name="Campbell M."/>
            <person name="Carlson J."/>
            <person name="Chalot M."/>
            <person name="Chapman J."/>
            <person name="Chen G.L."/>
            <person name="Cooper D."/>
            <person name="Coutinho P.M."/>
            <person name="Couturier J."/>
            <person name="Covert S."/>
            <person name="Cronk Q."/>
            <person name="Cunningham R."/>
            <person name="Davis J."/>
            <person name="Degroeve S."/>
            <person name="Dejardin A."/>
            <person name="Depamphilis C."/>
            <person name="Detter J."/>
            <person name="Dirks B."/>
            <person name="Dubchak I."/>
            <person name="Duplessis S."/>
            <person name="Ehlting J."/>
            <person name="Ellis B."/>
            <person name="Gendler K."/>
            <person name="Goodstein D."/>
            <person name="Gribskov M."/>
            <person name="Grimwood J."/>
            <person name="Groover A."/>
            <person name="Gunter L."/>
            <person name="Hamberger B."/>
            <person name="Heinze B."/>
            <person name="Helariutta Y."/>
            <person name="Henrissat B."/>
            <person name="Holligan D."/>
            <person name="Holt R."/>
            <person name="Huang W."/>
            <person name="Islam-Faridi N."/>
            <person name="Jones S."/>
            <person name="Jones-Rhoades M."/>
            <person name="Jorgensen R."/>
            <person name="Joshi C."/>
            <person name="Kangasjarvi J."/>
            <person name="Karlsson J."/>
            <person name="Kelleher C."/>
            <person name="Kirkpatrick R."/>
            <person name="Kirst M."/>
            <person name="Kohler A."/>
            <person name="Kalluri U."/>
            <person name="Larimer F."/>
            <person name="Leebens-Mack J."/>
            <person name="Leple J.C."/>
            <person name="Locascio P."/>
            <person name="Lou Y."/>
            <person name="Lucas S."/>
            <person name="Martin F."/>
            <person name="Montanini B."/>
            <person name="Napoli C."/>
            <person name="Nelson D.R."/>
            <person name="Nelson C."/>
            <person name="Nieminen K."/>
            <person name="Nilsson O."/>
            <person name="Pereda V."/>
            <person name="Peter G."/>
            <person name="Philippe R."/>
            <person name="Pilate G."/>
            <person name="Poliakov A."/>
            <person name="Razumovskaya J."/>
            <person name="Richardson P."/>
            <person name="Rinaldi C."/>
            <person name="Ritland K."/>
            <person name="Rouze P."/>
            <person name="Ryaboy D."/>
            <person name="Schmutz J."/>
            <person name="Schrader J."/>
            <person name="Segerman B."/>
            <person name="Shin H."/>
            <person name="Siddiqui A."/>
            <person name="Sterky F."/>
            <person name="Terry A."/>
            <person name="Tsai C.J."/>
            <person name="Uberbacher E."/>
            <person name="Unneberg P."/>
            <person name="Vahala J."/>
            <person name="Wall K."/>
            <person name="Wessler S."/>
            <person name="Yang G."/>
            <person name="Yin T."/>
            <person name="Douglas C."/>
            <person name="Marra M."/>
            <person name="Sandberg G."/>
            <person name="Van de Peer Y."/>
            <person name="Rokhsar D."/>
        </authorList>
    </citation>
    <scope>NUCLEOTIDE SEQUENCE [LARGE SCALE GENOMIC DNA]</scope>
    <source>
        <strain evidence="2">cv. Nisqually</strain>
    </source>
</reference>
<evidence type="ECO:0000313" key="2">
    <source>
        <dbReference type="Proteomes" id="UP000006729"/>
    </source>
</evidence>
<proteinExistence type="predicted"/>